<name>A0A5J6L7P1_9MICO</name>
<feature type="domain" description="VOC" evidence="1">
    <location>
        <begin position="4"/>
        <end position="121"/>
    </location>
</feature>
<evidence type="ECO:0000259" key="1">
    <source>
        <dbReference type="PROSITE" id="PS51819"/>
    </source>
</evidence>
<dbReference type="InterPro" id="IPR004360">
    <property type="entry name" value="Glyas_Fos-R_dOase_dom"/>
</dbReference>
<accession>A0A5J6L7P1</accession>
<organism evidence="2 3">
    <name type="scientific">Microbacterium lushaniae</name>
    <dbReference type="NCBI Taxonomy" id="2614639"/>
    <lineage>
        <taxon>Bacteria</taxon>
        <taxon>Bacillati</taxon>
        <taxon>Actinomycetota</taxon>
        <taxon>Actinomycetes</taxon>
        <taxon>Micrococcales</taxon>
        <taxon>Microbacteriaceae</taxon>
        <taxon>Microbacterium</taxon>
    </lineage>
</organism>
<gene>
    <name evidence="2" type="ORF">F6J85_16040</name>
</gene>
<dbReference type="Pfam" id="PF00903">
    <property type="entry name" value="Glyoxalase"/>
    <property type="match status" value="1"/>
</dbReference>
<dbReference type="PANTHER" id="PTHR34109:SF1">
    <property type="entry name" value="VOC DOMAIN-CONTAINING PROTEIN"/>
    <property type="match status" value="1"/>
</dbReference>
<protein>
    <recommendedName>
        <fullName evidence="1">VOC domain-containing protein</fullName>
    </recommendedName>
</protein>
<dbReference type="EMBL" id="CP044232">
    <property type="protein sequence ID" value="QEW04441.1"/>
    <property type="molecule type" value="Genomic_DNA"/>
</dbReference>
<evidence type="ECO:0000313" key="2">
    <source>
        <dbReference type="EMBL" id="QEW04441.1"/>
    </source>
</evidence>
<reference evidence="3" key="1">
    <citation type="submission" date="2019-09" db="EMBL/GenBank/DDBJ databases">
        <title>Mumia zhuanghuii sp. nov. isolated from the intestinal contents of plateau pika (Ochotona curzoniae) in the Qinghai-Tibet plateau of China.</title>
        <authorList>
            <person name="Tian Z."/>
        </authorList>
    </citation>
    <scope>NUCLEOTIDE SEQUENCE [LARGE SCALE GENOMIC DNA]</scope>
    <source>
        <strain evidence="3">L-031</strain>
    </source>
</reference>
<dbReference type="SUPFAM" id="SSF54593">
    <property type="entry name" value="Glyoxalase/Bleomycin resistance protein/Dihydroxybiphenyl dioxygenase"/>
    <property type="match status" value="1"/>
</dbReference>
<dbReference type="RefSeq" id="WP_150926576.1">
    <property type="nucleotide sequence ID" value="NZ_CP044232.1"/>
</dbReference>
<dbReference type="Gene3D" id="3.10.180.10">
    <property type="entry name" value="2,3-Dihydroxybiphenyl 1,2-Dioxygenase, domain 1"/>
    <property type="match status" value="1"/>
</dbReference>
<evidence type="ECO:0000313" key="3">
    <source>
        <dbReference type="Proteomes" id="UP000325516"/>
    </source>
</evidence>
<dbReference type="KEGG" id="mlz:F6J85_16040"/>
<dbReference type="AlphaFoldDB" id="A0A5J6L7P1"/>
<dbReference type="InterPro" id="IPR037523">
    <property type="entry name" value="VOC_core"/>
</dbReference>
<keyword evidence="3" id="KW-1185">Reference proteome</keyword>
<dbReference type="PANTHER" id="PTHR34109">
    <property type="entry name" value="BNAUNNG04460D PROTEIN-RELATED"/>
    <property type="match status" value="1"/>
</dbReference>
<dbReference type="Proteomes" id="UP000325516">
    <property type="component" value="Chromosome"/>
</dbReference>
<proteinExistence type="predicted"/>
<dbReference type="PROSITE" id="PS51819">
    <property type="entry name" value="VOC"/>
    <property type="match status" value="1"/>
</dbReference>
<dbReference type="InterPro" id="IPR029068">
    <property type="entry name" value="Glyas_Bleomycin-R_OHBP_Dase"/>
</dbReference>
<sequence>MAVQSLFPILLTGDLPRLVAFYEAAMDAAVGYRFTDDSGADAYVSLTIGATTLAIGRDAAASAATGDRAALWFYVDDVDAAFARMIDAGAVTVQEPADMPWGERVAQVRDPDGTLVNLGALASA</sequence>